<gene>
    <name evidence="1" type="ORF">A11A3_05644</name>
</gene>
<keyword evidence="2" id="KW-1185">Reference proteome</keyword>
<dbReference type="SUPFAM" id="SSF111331">
    <property type="entry name" value="NAD kinase/diacylglycerol kinase-like"/>
    <property type="match status" value="1"/>
</dbReference>
<comment type="caution">
    <text evidence="1">The sequence shown here is derived from an EMBL/GenBank/DDBJ whole genome shotgun (WGS) entry which is preliminary data.</text>
</comment>
<accession>L0WDN5</accession>
<dbReference type="AlphaFoldDB" id="L0WDN5"/>
<sequence length="397" mass="41986">MAGFAGNASFVSRYDPFMKTQAQTLILGVLVNPYAGLGGSVALKGSDGEATRDEALRRGASPQAPARMVRTLKTLAASPVSLTVLTWGGAMGEDSCRQAGIHAQVLGQASEPSDPQDTRQAARALCDAGAELIVFAGGDGTARDLVDAIGERTPVLGVPAGCKMHSAVYAINPEAAGELLKELASGELVALESAEVRDIDEEAFRQGVVRARHYGELQVPAEARYLQQVKCGGREVEDLVVTEVAAWVADSMEDDTYYLMGSGSTVAVVMEQLGLENTLLGVDVVYNHEVVGQDLGARELLDLIGDAPARAVLTVIGGQGHLFGRGNQQFSPALIRRLGKDNIQILATRTKLKTLEGRPLVVDSGDATLDRQLCGLWPVTTGYEDQILYRVATDAGP</sequence>
<name>L0WDN5_9GAMM</name>
<dbReference type="GO" id="GO:0005524">
    <property type="term" value="F:ATP binding"/>
    <property type="evidence" value="ECO:0007669"/>
    <property type="project" value="UniProtKB-ARBA"/>
</dbReference>
<dbReference type="Proteomes" id="UP000010164">
    <property type="component" value="Unassembled WGS sequence"/>
</dbReference>
<reference evidence="1 2" key="1">
    <citation type="journal article" date="2012" name="J. Bacteriol.">
        <title>Genome Sequence of the Alkane-Degrading Bacterium Alcanivorax hongdengensis Type Strain A-11-3.</title>
        <authorList>
            <person name="Lai Q."/>
            <person name="Shao Z."/>
        </authorList>
    </citation>
    <scope>NUCLEOTIDE SEQUENCE [LARGE SCALE GENOMIC DNA]</scope>
    <source>
        <strain evidence="1 2">A-11-3</strain>
    </source>
</reference>
<proteinExistence type="predicted"/>
<organism evidence="1 2">
    <name type="scientific">Alcanivorax hongdengensis A-11-3</name>
    <dbReference type="NCBI Taxonomy" id="1177179"/>
    <lineage>
        <taxon>Bacteria</taxon>
        <taxon>Pseudomonadati</taxon>
        <taxon>Pseudomonadota</taxon>
        <taxon>Gammaproteobacteria</taxon>
        <taxon>Oceanospirillales</taxon>
        <taxon>Alcanivoracaceae</taxon>
        <taxon>Alcanivorax</taxon>
    </lineage>
</organism>
<dbReference type="STRING" id="1177179.A11A3_05644"/>
<protein>
    <recommendedName>
        <fullName evidence="3">ATP-NAD kinase</fullName>
    </recommendedName>
</protein>
<dbReference type="Pfam" id="PF20143">
    <property type="entry name" value="NAD_kinase_C"/>
    <property type="match status" value="1"/>
</dbReference>
<evidence type="ECO:0008006" key="3">
    <source>
        <dbReference type="Google" id="ProtNLM"/>
    </source>
</evidence>
<evidence type="ECO:0000313" key="2">
    <source>
        <dbReference type="Proteomes" id="UP000010164"/>
    </source>
</evidence>
<dbReference type="GO" id="GO:0003951">
    <property type="term" value="F:NAD+ kinase activity"/>
    <property type="evidence" value="ECO:0007669"/>
    <property type="project" value="InterPro"/>
</dbReference>
<dbReference type="InterPro" id="IPR011386">
    <property type="entry name" value="Put_ATP-NAD_kin"/>
</dbReference>
<dbReference type="InterPro" id="IPR039065">
    <property type="entry name" value="AcoX-like"/>
</dbReference>
<dbReference type="EMBL" id="AMRJ01000005">
    <property type="protein sequence ID" value="EKF75151.1"/>
    <property type="molecule type" value="Genomic_DNA"/>
</dbReference>
<dbReference type="PATRIC" id="fig|1177179.3.peg.1134"/>
<dbReference type="PANTHER" id="PTHR40697:SF2">
    <property type="entry name" value="ATP-NAD KINASE-RELATED"/>
    <property type="match status" value="1"/>
</dbReference>
<dbReference type="Pfam" id="PF01513">
    <property type="entry name" value="NAD_kinase"/>
    <property type="match status" value="1"/>
</dbReference>
<dbReference type="InterPro" id="IPR016064">
    <property type="entry name" value="NAD/diacylglycerol_kinase_sf"/>
</dbReference>
<dbReference type="PANTHER" id="PTHR40697">
    <property type="entry name" value="ACETOIN CATABOLISM PROTEIN X"/>
    <property type="match status" value="1"/>
</dbReference>
<dbReference type="GO" id="GO:0051287">
    <property type="term" value="F:NAD binding"/>
    <property type="evidence" value="ECO:0007669"/>
    <property type="project" value="UniProtKB-ARBA"/>
</dbReference>
<dbReference type="GO" id="GO:0006741">
    <property type="term" value="P:NADP+ biosynthetic process"/>
    <property type="evidence" value="ECO:0007669"/>
    <property type="project" value="InterPro"/>
</dbReference>
<dbReference type="PIRSF" id="PIRSF016907">
    <property type="entry name" value="Kin_ATP-NAD"/>
    <property type="match status" value="1"/>
</dbReference>
<dbReference type="InterPro" id="IPR002504">
    <property type="entry name" value="NADK"/>
</dbReference>
<dbReference type="eggNOG" id="COG3199">
    <property type="taxonomic scope" value="Bacteria"/>
</dbReference>
<dbReference type="InterPro" id="IPR017438">
    <property type="entry name" value="ATP-NAD_kinase_N"/>
</dbReference>
<dbReference type="Gene3D" id="3.40.50.10330">
    <property type="entry name" value="Probable inorganic polyphosphate/atp-NAD kinase, domain 1"/>
    <property type="match status" value="1"/>
</dbReference>
<evidence type="ECO:0000313" key="1">
    <source>
        <dbReference type="EMBL" id="EKF75151.1"/>
    </source>
</evidence>